<keyword evidence="4" id="KW-0732">Signal</keyword>
<gene>
    <name evidence="5" type="ORF">GO493_04875</name>
</gene>
<name>A0A7K1U0R9_9BACT</name>
<dbReference type="AlphaFoldDB" id="A0A7K1U0R9"/>
<dbReference type="SUPFAM" id="SSF56935">
    <property type="entry name" value="Porins"/>
    <property type="match status" value="1"/>
</dbReference>
<dbReference type="RefSeq" id="WP_157304970.1">
    <property type="nucleotide sequence ID" value="NZ_WRXN01000001.1"/>
</dbReference>
<dbReference type="InterPro" id="IPR036942">
    <property type="entry name" value="Beta-barrel_TonB_sf"/>
</dbReference>
<keyword evidence="6" id="KW-1185">Reference proteome</keyword>
<dbReference type="Pfam" id="PF13715">
    <property type="entry name" value="CarbopepD_reg_2"/>
    <property type="match status" value="1"/>
</dbReference>
<comment type="subcellular location">
    <subcellularLocation>
        <location evidence="1">Cell outer membrane</location>
    </subcellularLocation>
</comment>
<reference evidence="5 6" key="1">
    <citation type="submission" date="2019-12" db="EMBL/GenBank/DDBJ databases">
        <title>Chitinophaga sp. strain ysch24 (GDMCC 1.1355), whole genome shotgun sequence.</title>
        <authorList>
            <person name="Zhang X."/>
        </authorList>
    </citation>
    <scope>NUCLEOTIDE SEQUENCE [LARGE SCALE GENOMIC DNA]</scope>
    <source>
        <strain evidence="6">ysch24</strain>
    </source>
</reference>
<evidence type="ECO:0000313" key="5">
    <source>
        <dbReference type="EMBL" id="MVT07585.1"/>
    </source>
</evidence>
<dbReference type="GO" id="GO:0009279">
    <property type="term" value="C:cell outer membrane"/>
    <property type="evidence" value="ECO:0007669"/>
    <property type="project" value="UniProtKB-SubCell"/>
</dbReference>
<sequence>MFRINLLLLAFVALPACLWAQQRISGKITDSKKRPLQGVNISIKDSYDGGTTAADGTFSFTTDAKGEQFIIANLLGYAPQEQKIFITGPQELNIVLKSSINELKVVTISAGSFEASGDQGKNTVLKPLDIVTTAGAGADIVNALKTLPGTQQTNDREGLFVRGGTGYETQTFIDGLLVRNPFYSGLPDMPGRGRFSPFLFKGTTFSSGGYSAQYGQGLSSALILESTDLPQRSSSTIGVSVLGVSGGLEQLSADKKGSYGIEADYTNLGPYLDVVKSRFEPSVNPQIVGTSANFRRKTSATGMLKFYGYGNWTHMGSYRPSLEYAGYRELYELKNQNFYTNLSYRESLGNDWRLNAGISFSANTDKIDLDTINKGASSRVKGQSQLGQAKFMLSKGLGLYSALRMGAEYQYGVERSAFNDWHVNYTDNYAAAFLEGDIYFTPRFVGRVGGRMEYSSVLSKANLAPRASLAYKLDSYTQFSLAYGDYYQKPEPQYIRFHHDMEYMKATHYIASFQRVAPNNTFRVEAFYKKYHDLVKTGVDTTNGGTGYAKGVEVFWRDRKTFRNMDYWISYSYLDTKRNYLNYPFEVQPDFAAKHTFSVVYKYSITAISTNLGLTYSFSTGRPFYNPNLPESKFMTQRTMNYNSLGFSASYLTSIRKAFTIFVLSVSNAPDFKQVYGYRYSSDKLRREEIVPNIPRFVFVGMFMNFGTDRRQDILNNL</sequence>
<feature type="signal peptide" evidence="4">
    <location>
        <begin position="1"/>
        <end position="20"/>
    </location>
</feature>
<evidence type="ECO:0000313" key="6">
    <source>
        <dbReference type="Proteomes" id="UP000461730"/>
    </source>
</evidence>
<dbReference type="EMBL" id="WRXN01000001">
    <property type="protein sequence ID" value="MVT07585.1"/>
    <property type="molecule type" value="Genomic_DNA"/>
</dbReference>
<evidence type="ECO:0000256" key="1">
    <source>
        <dbReference type="ARBA" id="ARBA00004442"/>
    </source>
</evidence>
<protein>
    <submittedName>
        <fullName evidence="5">TonB-dependent receptor plug domain-containing protein</fullName>
    </submittedName>
</protein>
<evidence type="ECO:0000256" key="4">
    <source>
        <dbReference type="SAM" id="SignalP"/>
    </source>
</evidence>
<evidence type="ECO:0000256" key="3">
    <source>
        <dbReference type="ARBA" id="ARBA00023237"/>
    </source>
</evidence>
<dbReference type="Proteomes" id="UP000461730">
    <property type="component" value="Unassembled WGS sequence"/>
</dbReference>
<dbReference type="Gene3D" id="2.60.40.1120">
    <property type="entry name" value="Carboxypeptidase-like, regulatory domain"/>
    <property type="match status" value="1"/>
</dbReference>
<dbReference type="InterPro" id="IPR008969">
    <property type="entry name" value="CarboxyPept-like_regulatory"/>
</dbReference>
<keyword evidence="5" id="KW-0675">Receptor</keyword>
<proteinExistence type="predicted"/>
<organism evidence="5 6">
    <name type="scientific">Chitinophaga tropicalis</name>
    <dbReference type="NCBI Taxonomy" id="2683588"/>
    <lineage>
        <taxon>Bacteria</taxon>
        <taxon>Pseudomonadati</taxon>
        <taxon>Bacteroidota</taxon>
        <taxon>Chitinophagia</taxon>
        <taxon>Chitinophagales</taxon>
        <taxon>Chitinophagaceae</taxon>
        <taxon>Chitinophaga</taxon>
    </lineage>
</organism>
<dbReference type="Gene3D" id="2.40.170.20">
    <property type="entry name" value="TonB-dependent receptor, beta-barrel domain"/>
    <property type="match status" value="1"/>
</dbReference>
<dbReference type="SUPFAM" id="SSF49464">
    <property type="entry name" value="Carboxypeptidase regulatory domain-like"/>
    <property type="match status" value="1"/>
</dbReference>
<keyword evidence="2" id="KW-0472">Membrane</keyword>
<accession>A0A7K1U0R9</accession>
<comment type="caution">
    <text evidence="5">The sequence shown here is derived from an EMBL/GenBank/DDBJ whole genome shotgun (WGS) entry which is preliminary data.</text>
</comment>
<keyword evidence="3" id="KW-0998">Cell outer membrane</keyword>
<feature type="chain" id="PRO_5029534811" evidence="4">
    <location>
        <begin position="21"/>
        <end position="718"/>
    </location>
</feature>
<evidence type="ECO:0000256" key="2">
    <source>
        <dbReference type="ARBA" id="ARBA00023136"/>
    </source>
</evidence>